<dbReference type="EMBL" id="RCHU02000010">
    <property type="protein sequence ID" value="KAL3578613.1"/>
    <property type="molecule type" value="Genomic_DNA"/>
</dbReference>
<proteinExistence type="predicted"/>
<name>A0ACC4BKQ9_POPAL</name>
<evidence type="ECO:0000313" key="1">
    <source>
        <dbReference type="EMBL" id="KAL3578613.1"/>
    </source>
</evidence>
<sequence>MKNGPCQRSEWPHNCLLRLQKELAPSLSPSLGWPAPPIYSSKRNAGIDGENEREREQVGVVTAVGAVMGAKFGF</sequence>
<gene>
    <name evidence="1" type="ORF">D5086_020117</name>
</gene>
<keyword evidence="2" id="KW-1185">Reference proteome</keyword>
<accession>A0ACC4BKQ9</accession>
<organism evidence="1 2">
    <name type="scientific">Populus alba</name>
    <name type="common">White poplar</name>
    <dbReference type="NCBI Taxonomy" id="43335"/>
    <lineage>
        <taxon>Eukaryota</taxon>
        <taxon>Viridiplantae</taxon>
        <taxon>Streptophyta</taxon>
        <taxon>Embryophyta</taxon>
        <taxon>Tracheophyta</taxon>
        <taxon>Spermatophyta</taxon>
        <taxon>Magnoliopsida</taxon>
        <taxon>eudicotyledons</taxon>
        <taxon>Gunneridae</taxon>
        <taxon>Pentapetalae</taxon>
        <taxon>rosids</taxon>
        <taxon>fabids</taxon>
        <taxon>Malpighiales</taxon>
        <taxon>Salicaceae</taxon>
        <taxon>Saliceae</taxon>
        <taxon>Populus</taxon>
    </lineage>
</organism>
<dbReference type="Proteomes" id="UP000309997">
    <property type="component" value="Unassembled WGS sequence"/>
</dbReference>
<evidence type="ECO:0000313" key="2">
    <source>
        <dbReference type="Proteomes" id="UP000309997"/>
    </source>
</evidence>
<protein>
    <submittedName>
        <fullName evidence="1">Uncharacterized protein</fullName>
    </submittedName>
</protein>
<comment type="caution">
    <text evidence="1">The sequence shown here is derived from an EMBL/GenBank/DDBJ whole genome shotgun (WGS) entry which is preliminary data.</text>
</comment>
<reference evidence="1 2" key="1">
    <citation type="journal article" date="2024" name="Plant Biotechnol. J.">
        <title>Genome and CRISPR/Cas9 system of a widespread forest tree (Populus alba) in the world.</title>
        <authorList>
            <person name="Liu Y.J."/>
            <person name="Jiang P.F."/>
            <person name="Han X.M."/>
            <person name="Li X.Y."/>
            <person name="Wang H.M."/>
            <person name="Wang Y.J."/>
            <person name="Wang X.X."/>
            <person name="Zeng Q.Y."/>
        </authorList>
    </citation>
    <scope>NUCLEOTIDE SEQUENCE [LARGE SCALE GENOMIC DNA]</scope>
    <source>
        <strain evidence="2">cv. PAL-ZL1</strain>
    </source>
</reference>